<accession>A0A927CSG2</accession>
<dbReference type="EMBL" id="JACXIY010000066">
    <property type="protein sequence ID" value="MBD2872919.1"/>
    <property type="molecule type" value="Genomic_DNA"/>
</dbReference>
<keyword evidence="3" id="KW-1185">Reference proteome</keyword>
<organism evidence="2 3">
    <name type="scientific">Paenibacillus arenilitoris</name>
    <dbReference type="NCBI Taxonomy" id="2772299"/>
    <lineage>
        <taxon>Bacteria</taxon>
        <taxon>Bacillati</taxon>
        <taxon>Bacillota</taxon>
        <taxon>Bacilli</taxon>
        <taxon>Bacillales</taxon>
        <taxon>Paenibacillaceae</taxon>
        <taxon>Paenibacillus</taxon>
    </lineage>
</organism>
<dbReference type="Gene3D" id="3.30.470.20">
    <property type="entry name" value="ATP-grasp fold, B domain"/>
    <property type="match status" value="1"/>
</dbReference>
<feature type="region of interest" description="Disordered" evidence="1">
    <location>
        <begin position="377"/>
        <end position="421"/>
    </location>
</feature>
<proteinExistence type="predicted"/>
<dbReference type="Pfam" id="PF14398">
    <property type="entry name" value="ATPgrasp_YheCD"/>
    <property type="match status" value="1"/>
</dbReference>
<dbReference type="InterPro" id="IPR026838">
    <property type="entry name" value="YheC/D"/>
</dbReference>
<dbReference type="SUPFAM" id="SSF56059">
    <property type="entry name" value="Glutathione synthetase ATP-binding domain-like"/>
    <property type="match status" value="1"/>
</dbReference>
<dbReference type="AlphaFoldDB" id="A0A927CSG2"/>
<dbReference type="Proteomes" id="UP000632125">
    <property type="component" value="Unassembled WGS sequence"/>
</dbReference>
<dbReference type="RefSeq" id="WP_190868055.1">
    <property type="nucleotide sequence ID" value="NZ_JACXIY010000066.1"/>
</dbReference>
<comment type="caution">
    <text evidence="2">The sequence shown here is derived from an EMBL/GenBank/DDBJ whole genome shotgun (WGS) entry which is preliminary data.</text>
</comment>
<evidence type="ECO:0000313" key="2">
    <source>
        <dbReference type="EMBL" id="MBD2872919.1"/>
    </source>
</evidence>
<protein>
    <submittedName>
        <fullName evidence="2">YheC/YheD family protein</fullName>
    </submittedName>
</protein>
<name>A0A927CSG2_9BACL</name>
<gene>
    <name evidence="2" type="ORF">IDH41_30600</name>
</gene>
<sequence length="421" mass="48143">MTMPVLGILTLYLNEAGMLEERSVYQKMTAAGRKLGLSVFVFTPMDVNDKKNQIYGHFYNIESKTWSRRWTSFPNLIYDRCRIQRTYRFEQLKRFRARYGHLTFLNRPLRNKWTVHRTLSKDARFRSFLPATRYVESTQDVLGMLRSHSLIYLKPINGTGGRGILQIEKQGGGMLHIQGRDSSRKIIAPRQIALSSLGSFLAPWNLKGNRYIAQQGIRIKLGNGRVHDYRMLVQKNGCGEWEVTGCAGRIGAAGSITSNLHGGGHAASMSQLLKDWIKDEALIKQVKEKAEMFGIEVAAFLEQSFGRLCELALDLAIDRKGGVWLLEVNPKPAREVFSQAGEKDVYRKAIVRPLEYALWLQNQKRRRKGKQAVIAEVRSDDDFEAAPPDQEPEAEPFSREEQASNDDWPSHADWPPQQEWF</sequence>
<evidence type="ECO:0000256" key="1">
    <source>
        <dbReference type="SAM" id="MobiDB-lite"/>
    </source>
</evidence>
<reference evidence="2" key="1">
    <citation type="submission" date="2020-09" db="EMBL/GenBank/DDBJ databases">
        <title>A novel bacterium of genus Paenibacillus, isolated from South China Sea.</title>
        <authorList>
            <person name="Huang H."/>
            <person name="Mo K."/>
            <person name="Hu Y."/>
        </authorList>
    </citation>
    <scope>NUCLEOTIDE SEQUENCE</scope>
    <source>
        <strain evidence="2">IB182493</strain>
    </source>
</reference>
<feature type="compositionally biased region" description="Acidic residues" evidence="1">
    <location>
        <begin position="379"/>
        <end position="394"/>
    </location>
</feature>
<evidence type="ECO:0000313" key="3">
    <source>
        <dbReference type="Proteomes" id="UP000632125"/>
    </source>
</evidence>